<comment type="caution">
    <text evidence="5">The sequence shown here is derived from an EMBL/GenBank/DDBJ whole genome shotgun (WGS) entry which is preliminary data.</text>
</comment>
<dbReference type="EMBL" id="NQIK02000003">
    <property type="protein sequence ID" value="KAF7573543.1"/>
    <property type="molecule type" value="Genomic_DNA"/>
</dbReference>
<evidence type="ECO:0000313" key="5">
    <source>
        <dbReference type="EMBL" id="KAF7573543.1"/>
    </source>
</evidence>
<name>A0A2W1DE50_9PLEO</name>
<evidence type="ECO:0000256" key="2">
    <source>
        <dbReference type="ARBA" id="ARBA00022692"/>
    </source>
</evidence>
<evidence type="ECO:0000256" key="1">
    <source>
        <dbReference type="ARBA" id="ARBA00004141"/>
    </source>
</evidence>
<dbReference type="Pfam" id="PF02535">
    <property type="entry name" value="Zip"/>
    <property type="match status" value="1"/>
</dbReference>
<dbReference type="Proteomes" id="UP000245464">
    <property type="component" value="Chromosome 3"/>
</dbReference>
<keyword evidence="4" id="KW-0472">Membrane</keyword>
<dbReference type="GO" id="GO:0016020">
    <property type="term" value="C:membrane"/>
    <property type="evidence" value="ECO:0007669"/>
    <property type="project" value="UniProtKB-SubCell"/>
</dbReference>
<dbReference type="InterPro" id="IPR003689">
    <property type="entry name" value="ZIP"/>
</dbReference>
<keyword evidence="2" id="KW-0812">Transmembrane</keyword>
<evidence type="ECO:0000256" key="3">
    <source>
        <dbReference type="ARBA" id="ARBA00022989"/>
    </source>
</evidence>
<dbReference type="GeneID" id="6348267"/>
<evidence type="ECO:0000313" key="6">
    <source>
        <dbReference type="Proteomes" id="UP000245464"/>
    </source>
</evidence>
<keyword evidence="3" id="KW-1133">Transmembrane helix</keyword>
<evidence type="ECO:0000256" key="4">
    <source>
        <dbReference type="ARBA" id="ARBA00023136"/>
    </source>
</evidence>
<gene>
    <name evidence="5" type="ORF">PtrM4_084480</name>
</gene>
<dbReference type="GO" id="GO:0006882">
    <property type="term" value="P:intracellular zinc ion homeostasis"/>
    <property type="evidence" value="ECO:0007669"/>
    <property type="project" value="TreeGrafter"/>
</dbReference>
<proteinExistence type="predicted"/>
<dbReference type="PANTHER" id="PTHR16950">
    <property type="entry name" value="ZINC TRANSPORTER SLC39A7 HISTIDINE-RICH MEMBRANE PROTEIN KE4"/>
    <property type="match status" value="1"/>
</dbReference>
<accession>A0A2W1DE50</accession>
<dbReference type="GO" id="GO:0005385">
    <property type="term" value="F:zinc ion transmembrane transporter activity"/>
    <property type="evidence" value="ECO:0007669"/>
    <property type="project" value="TreeGrafter"/>
</dbReference>
<sequence length="412" mass="43203">MVSRRNRTLVSLAIFVAVLAWNVAAAAVKGETGVSVEDLTTHQIEEQLQECPLVQALNQHKVASSPTTSSVASQIFAFLFPGSPAVNSLLATLYISGPPNFLLALCPPNIDPSSLSVMVAFAVGGLLGDTLFHLLPEIFLGEDEHDSVKFVMVEPNKNLLLGVAIMVGFVTFVAMDKGLRIATGGQGGHDHSHGHSHEKVEATAKATGIGTKDSKDTLRARKSGANATSATADAPTEKEINASVKLGGYLNLIADFTHNITDGLALSSSFYASPTIGATTTVAVFFHEIPHEVGDFALLIQSGFSKRAAMGAQFVTAVGAFLGTCIGIAIQEFGGNSASAGAHGPGIMGTSLQWGDMLLPFTAGTFLYVGTVAVIPELLETGPNKGQELRKTLMQFSAMFTGAGIMLYISWH</sequence>
<dbReference type="AlphaFoldDB" id="A0A2W1DE50"/>
<dbReference type="PANTHER" id="PTHR16950:SF16">
    <property type="entry name" value="ZINC TRANSPORTER ZIP13"/>
    <property type="match status" value="1"/>
</dbReference>
<dbReference type="KEGG" id="ptrr:6348267"/>
<comment type="subcellular location">
    <subcellularLocation>
        <location evidence="1">Membrane</location>
        <topology evidence="1">Multi-pass membrane protein</topology>
    </subcellularLocation>
</comment>
<dbReference type="RefSeq" id="XP_065963573.1">
    <property type="nucleotide sequence ID" value="XM_066106635.1"/>
</dbReference>
<reference evidence="5" key="1">
    <citation type="journal article" date="2018" name="BMC Genomics">
        <title>Comparative genomics of the wheat fungal pathogen Pyrenophora tritici-repentis reveals chromosomal variations and genome plasticity.</title>
        <authorList>
            <person name="Moolhuijzen P."/>
            <person name="See P.T."/>
            <person name="Hane J.K."/>
            <person name="Shi G."/>
            <person name="Liu Z."/>
            <person name="Oliver R.P."/>
            <person name="Moffat C.S."/>
        </authorList>
    </citation>
    <scope>NUCLEOTIDE SEQUENCE [LARGE SCALE GENOMIC DNA]</scope>
    <source>
        <strain evidence="5">M4</strain>
    </source>
</reference>
<protein>
    <submittedName>
        <fullName evidence="5">Divalent heavy-metal cations transporter</fullName>
    </submittedName>
</protein>
<organism evidence="5 6">
    <name type="scientific">Pyrenophora tritici-repentis</name>
    <dbReference type="NCBI Taxonomy" id="45151"/>
    <lineage>
        <taxon>Eukaryota</taxon>
        <taxon>Fungi</taxon>
        <taxon>Dikarya</taxon>
        <taxon>Ascomycota</taxon>
        <taxon>Pezizomycotina</taxon>
        <taxon>Dothideomycetes</taxon>
        <taxon>Pleosporomycetidae</taxon>
        <taxon>Pleosporales</taxon>
        <taxon>Pleosporineae</taxon>
        <taxon>Pleosporaceae</taxon>
        <taxon>Pyrenophora</taxon>
    </lineage>
</organism>